<keyword evidence="2" id="KW-1185">Reference proteome</keyword>
<organism evidence="1 2">
    <name type="scientific">Bacillus cytotoxicus (strain DSM 22905 / CIP 110041 / 391-98 / NVH 391-98)</name>
    <dbReference type="NCBI Taxonomy" id="315749"/>
    <lineage>
        <taxon>Bacteria</taxon>
        <taxon>Bacillati</taxon>
        <taxon>Bacillota</taxon>
        <taxon>Bacilli</taxon>
        <taxon>Bacillales</taxon>
        <taxon>Bacillaceae</taxon>
        <taxon>Bacillus</taxon>
        <taxon>Bacillus cereus group</taxon>
    </lineage>
</organism>
<sequence>MFTKPERLVITSGSQQALHILSNIPFPNRKKKY</sequence>
<dbReference type="Proteomes" id="UP000002300">
    <property type="component" value="Chromosome"/>
</dbReference>
<evidence type="ECO:0000313" key="1">
    <source>
        <dbReference type="EMBL" id="ABS22610.1"/>
    </source>
</evidence>
<dbReference type="AlphaFoldDB" id="A7GR52"/>
<evidence type="ECO:0000313" key="2">
    <source>
        <dbReference type="Proteomes" id="UP000002300"/>
    </source>
</evidence>
<name>A7GR52_BACCN</name>
<reference evidence="1 2" key="1">
    <citation type="journal article" date="2008" name="Chem. Biol. Interact.">
        <title>Extending the Bacillus cereus group genomics to putative food-borne pathogens of different toxicity.</title>
        <authorList>
            <person name="Lapidus A."/>
            <person name="Goltsman E."/>
            <person name="Auger S."/>
            <person name="Galleron N."/>
            <person name="Segurens B."/>
            <person name="Dossat C."/>
            <person name="Land M.L."/>
            <person name="Broussolle V."/>
            <person name="Brillard J."/>
            <person name="Guinebretiere M.H."/>
            <person name="Sanchis V."/>
            <person name="Nguen-The C."/>
            <person name="Lereclus D."/>
            <person name="Richardson P."/>
            <person name="Wincker P."/>
            <person name="Weissenbach J."/>
            <person name="Ehrlich S.D."/>
            <person name="Sorokin A."/>
        </authorList>
    </citation>
    <scope>NUCLEOTIDE SEQUENCE [LARGE SCALE GENOMIC DNA]</scope>
    <source>
        <strain evidence="2">DSM 22905 / CIP 110041 / 391-98 / NVH 391-98</strain>
    </source>
</reference>
<protein>
    <submittedName>
        <fullName evidence="1">Uncharacterized protein</fullName>
    </submittedName>
</protein>
<gene>
    <name evidence="1" type="ordered locus">Bcer98_2366</name>
</gene>
<dbReference type="HOGENOM" id="CLU_3380461_0_0_9"/>
<accession>A7GR52</accession>
<proteinExistence type="predicted"/>
<dbReference type="KEGG" id="bcy:Bcer98_2366"/>
<dbReference type="EMBL" id="CP000764">
    <property type="protein sequence ID" value="ABS22610.1"/>
    <property type="molecule type" value="Genomic_DNA"/>
</dbReference>